<feature type="compositionally biased region" description="Basic and acidic residues" evidence="9">
    <location>
        <begin position="84"/>
        <end position="93"/>
    </location>
</feature>
<proteinExistence type="inferred from homology"/>
<comment type="subcellular location">
    <subcellularLocation>
        <location evidence="1">Nucleus</location>
    </subcellularLocation>
</comment>
<feature type="region of interest" description="Disordered" evidence="9">
    <location>
        <begin position="239"/>
        <end position="280"/>
    </location>
</feature>
<evidence type="ECO:0000256" key="4">
    <source>
        <dbReference type="ARBA" id="ARBA00023015"/>
    </source>
</evidence>
<dbReference type="GO" id="GO:0008380">
    <property type="term" value="P:RNA splicing"/>
    <property type="evidence" value="ECO:0007669"/>
    <property type="project" value="UniProtKB-KW"/>
</dbReference>
<dbReference type="Pfam" id="PF04696">
    <property type="entry name" value="Pinin_SDK_memA"/>
    <property type="match status" value="1"/>
</dbReference>
<dbReference type="OrthoDB" id="330772at2759"/>
<feature type="region of interest" description="Disordered" evidence="9">
    <location>
        <begin position="20"/>
        <end position="93"/>
    </location>
</feature>
<keyword evidence="5" id="KW-0804">Transcription</keyword>
<evidence type="ECO:0000259" key="10">
    <source>
        <dbReference type="Pfam" id="PF04696"/>
    </source>
</evidence>
<dbReference type="GO" id="GO:0006397">
    <property type="term" value="P:mRNA processing"/>
    <property type="evidence" value="ECO:0007669"/>
    <property type="project" value="UniProtKB-KW"/>
</dbReference>
<dbReference type="PANTHER" id="PTHR12707">
    <property type="entry name" value="PINN"/>
    <property type="match status" value="1"/>
</dbReference>
<evidence type="ECO:0000256" key="5">
    <source>
        <dbReference type="ARBA" id="ARBA00023163"/>
    </source>
</evidence>
<comment type="similarity">
    <text evidence="2">Belongs to the pinin family.</text>
</comment>
<evidence type="ECO:0000313" key="12">
    <source>
        <dbReference type="Proteomes" id="UP000030750"/>
    </source>
</evidence>
<keyword evidence="4" id="KW-0805">Transcription regulation</keyword>
<feature type="compositionally biased region" description="Low complexity" evidence="9">
    <location>
        <begin position="239"/>
        <end position="257"/>
    </location>
</feature>
<dbReference type="EMBL" id="HG710663">
    <property type="protein sequence ID" value="CDJ47266.1"/>
    <property type="molecule type" value="Genomic_DNA"/>
</dbReference>
<feature type="coiled-coil region" evidence="8">
    <location>
        <begin position="149"/>
        <end position="176"/>
    </location>
</feature>
<keyword evidence="8" id="KW-0175">Coiled coil</keyword>
<evidence type="ECO:0000256" key="2">
    <source>
        <dbReference type="ARBA" id="ARBA00010386"/>
    </source>
</evidence>
<sequence length="280" mass="31648">MADALLRREIKRLVEEQKVLNQRLQRKPPAATGLRPDAAKGDKGEAQGGNAAEAAGAAAGQQKGGPGGPNYDFAGPEFQIAKRPKVELDPSSEKRSKRLFGFLSSHLNKAKQQLAKEKETDFAQRHRMQEERVNSKLEMARKHIAEIARIQWEEERQKDEDKLAKVSKELIQKENDLMRLHLVQHYANMGHFVGTEAQPTLFWRPAEWDSHTRRLQQQTKVWIETKVKHIQEANYASLAAEAADANAEEQQQQQQQQQEDEESNPASADDKALSDTLSDS</sequence>
<dbReference type="InterPro" id="IPR006786">
    <property type="entry name" value="Pinin_SDK_MemA"/>
</dbReference>
<dbReference type="VEuPathDB" id="ToxoDB:EBH_0035910"/>
<evidence type="ECO:0000256" key="7">
    <source>
        <dbReference type="ARBA" id="ARBA00023242"/>
    </source>
</evidence>
<dbReference type="GO" id="GO:0071013">
    <property type="term" value="C:catalytic step 2 spliceosome"/>
    <property type="evidence" value="ECO:0007669"/>
    <property type="project" value="TreeGrafter"/>
</dbReference>
<dbReference type="Proteomes" id="UP000030750">
    <property type="component" value="Unassembled WGS sequence"/>
</dbReference>
<dbReference type="AlphaFoldDB" id="U6LAQ9"/>
<keyword evidence="6" id="KW-0508">mRNA splicing</keyword>
<evidence type="ECO:0000313" key="11">
    <source>
        <dbReference type="EMBL" id="CDJ47266.1"/>
    </source>
</evidence>
<evidence type="ECO:0000256" key="6">
    <source>
        <dbReference type="ARBA" id="ARBA00023187"/>
    </source>
</evidence>
<evidence type="ECO:0000256" key="8">
    <source>
        <dbReference type="SAM" id="Coils"/>
    </source>
</evidence>
<evidence type="ECO:0000256" key="3">
    <source>
        <dbReference type="ARBA" id="ARBA00022664"/>
    </source>
</evidence>
<evidence type="ECO:0000256" key="1">
    <source>
        <dbReference type="ARBA" id="ARBA00004123"/>
    </source>
</evidence>
<keyword evidence="12" id="KW-1185">Reference proteome</keyword>
<feature type="domain" description="Pinin/SDK/MemA protein" evidence="10">
    <location>
        <begin position="92"/>
        <end position="219"/>
    </location>
</feature>
<name>U6LAQ9_9EIME</name>
<gene>
    <name evidence="11" type="ORF">EBH_0035910</name>
</gene>
<dbReference type="InterPro" id="IPR039853">
    <property type="entry name" value="Pinin"/>
</dbReference>
<protein>
    <submittedName>
        <fullName evidence="11">Pinin/SDK/memA/ domain-containing protein, putative</fullName>
    </submittedName>
</protein>
<accession>U6LAQ9</accession>
<reference evidence="11" key="2">
    <citation type="submission" date="2013-10" db="EMBL/GenBank/DDBJ databases">
        <authorList>
            <person name="Aslett M."/>
        </authorList>
    </citation>
    <scope>NUCLEOTIDE SEQUENCE [LARGE SCALE GENOMIC DNA]</scope>
    <source>
        <strain evidence="11">Houghton</strain>
    </source>
</reference>
<organism evidence="11 12">
    <name type="scientific">Eimeria brunetti</name>
    <dbReference type="NCBI Taxonomy" id="51314"/>
    <lineage>
        <taxon>Eukaryota</taxon>
        <taxon>Sar</taxon>
        <taxon>Alveolata</taxon>
        <taxon>Apicomplexa</taxon>
        <taxon>Conoidasida</taxon>
        <taxon>Coccidia</taxon>
        <taxon>Eucoccidiorida</taxon>
        <taxon>Eimeriorina</taxon>
        <taxon>Eimeriidae</taxon>
        <taxon>Eimeria</taxon>
    </lineage>
</organism>
<keyword evidence="3" id="KW-0507">mRNA processing</keyword>
<reference evidence="11" key="1">
    <citation type="submission" date="2013-10" db="EMBL/GenBank/DDBJ databases">
        <title>Genomic analysis of the causative agents of coccidiosis in chickens.</title>
        <authorList>
            <person name="Reid A.J."/>
            <person name="Blake D."/>
            <person name="Billington K."/>
            <person name="Browne H."/>
            <person name="Dunn M."/>
            <person name="Hung S."/>
            <person name="Kawahara F."/>
            <person name="Miranda-Saavedra D."/>
            <person name="Mourier T."/>
            <person name="Nagra H."/>
            <person name="Otto T.D."/>
            <person name="Rawlings N."/>
            <person name="Sanchez A."/>
            <person name="Sanders M."/>
            <person name="Subramaniam C."/>
            <person name="Tay Y."/>
            <person name="Dear P."/>
            <person name="Doerig C."/>
            <person name="Gruber A."/>
            <person name="Parkinson J."/>
            <person name="Shirley M."/>
            <person name="Wan K.L."/>
            <person name="Berriman M."/>
            <person name="Tomley F."/>
            <person name="Pain A."/>
        </authorList>
    </citation>
    <scope>NUCLEOTIDE SEQUENCE [LARGE SCALE GENOMIC DNA]</scope>
    <source>
        <strain evidence="11">Houghton</strain>
    </source>
</reference>
<dbReference type="PANTHER" id="PTHR12707:SF0">
    <property type="entry name" value="PININ"/>
    <property type="match status" value="1"/>
</dbReference>
<evidence type="ECO:0000256" key="9">
    <source>
        <dbReference type="SAM" id="MobiDB-lite"/>
    </source>
</evidence>
<feature type="compositionally biased region" description="Low complexity" evidence="9">
    <location>
        <begin position="48"/>
        <end position="61"/>
    </location>
</feature>
<keyword evidence="7" id="KW-0539">Nucleus</keyword>